<dbReference type="GO" id="GO:0010181">
    <property type="term" value="F:FMN binding"/>
    <property type="evidence" value="ECO:0007669"/>
    <property type="project" value="UniProtKB-UniRule"/>
</dbReference>
<dbReference type="UniPathway" id="UPA00241">
    <property type="reaction ID" value="UER00353"/>
</dbReference>
<comment type="similarity">
    <text evidence="3 4">In the N-terminal section; belongs to the HFCD (homo-oligomeric flavin containing Cys decarboxylase) superfamily.</text>
</comment>
<feature type="binding site" evidence="3">
    <location>
        <position position="340"/>
    </location>
    <ligand>
        <name>CTP</name>
        <dbReference type="ChEBI" id="CHEBI:37563"/>
    </ligand>
</feature>
<keyword evidence="3 4" id="KW-0285">Flavoprotein</keyword>
<feature type="region of interest" description="Phosphopantothenoylcysteine decarboxylase" evidence="3">
    <location>
        <begin position="1"/>
        <end position="189"/>
    </location>
</feature>
<feature type="domain" description="Flavoprotein" evidence="5">
    <location>
        <begin position="4"/>
        <end position="176"/>
    </location>
</feature>
<keyword evidence="8" id="KW-1185">Reference proteome</keyword>
<dbReference type="Proteomes" id="UP000315636">
    <property type="component" value="Unassembled WGS sequence"/>
</dbReference>
<protein>
    <recommendedName>
        <fullName evidence="3">Coenzyme A biosynthesis bifunctional protein CoaBC</fullName>
    </recommendedName>
    <alternativeName>
        <fullName evidence="3">DNA/pantothenate metabolism flavoprotein</fullName>
    </alternativeName>
    <alternativeName>
        <fullName evidence="3">Phosphopantothenoylcysteine synthetase/decarboxylase</fullName>
        <shortName evidence="3">PPCS-PPCDC</shortName>
    </alternativeName>
    <domain>
        <recommendedName>
            <fullName evidence="3">Phosphopantothenoylcysteine decarboxylase</fullName>
            <shortName evidence="3">PPC decarboxylase</shortName>
            <shortName evidence="3">PPC-DC</shortName>
            <ecNumber evidence="3">4.1.1.36</ecNumber>
        </recommendedName>
        <alternativeName>
            <fullName evidence="3">CoaC</fullName>
        </alternativeName>
    </domain>
    <domain>
        <recommendedName>
            <fullName evidence="3">Phosphopantothenate--cysteine ligase</fullName>
            <ecNumber evidence="3">6.3.2.5</ecNumber>
        </recommendedName>
        <alternativeName>
            <fullName evidence="3">CoaB</fullName>
        </alternativeName>
        <alternativeName>
            <fullName evidence="3">Phosphopantothenoylcysteine synthetase</fullName>
            <shortName evidence="3">PPC synthetase</shortName>
            <shortName evidence="3">PPC-S</shortName>
        </alternativeName>
    </domain>
</protein>
<dbReference type="InterPro" id="IPR007085">
    <property type="entry name" value="DNA/pantothenate-metab_flavo_C"/>
</dbReference>
<dbReference type="RefSeq" id="WP_142504449.1">
    <property type="nucleotide sequence ID" value="NZ_FXTI01000002.1"/>
</dbReference>
<comment type="catalytic activity">
    <reaction evidence="3 4">
        <text>N-[(R)-4-phosphopantothenoyl]-L-cysteine + H(+) = (R)-4'-phosphopantetheine + CO2</text>
        <dbReference type="Rhea" id="RHEA:16793"/>
        <dbReference type="ChEBI" id="CHEBI:15378"/>
        <dbReference type="ChEBI" id="CHEBI:16526"/>
        <dbReference type="ChEBI" id="CHEBI:59458"/>
        <dbReference type="ChEBI" id="CHEBI:61723"/>
        <dbReference type="EC" id="4.1.1.36"/>
    </reaction>
</comment>
<sequence length="398" mass="43050">MKGKRIVVGVTGGIAVFKVAGLVSQLTQRGADVRVIMTESATRFVTPLTFQTLSRNPVMVDTFEEKDPSVVSHIDLADHADLFVIAPATANFLGKLAHGLADDMLSTTLLATKAPVLIAPAMNVNMLNHPAVQNNIRQLTEWGYRFIEPASGQLACGYIGKGRMEEPEQILVAVEEMLGESLPDFSGKRVLVTAGPTREFLDPIRYLSNRSTGKMGYAIAEAMSQAGAETVLVSGPVNREKPPGVRVVNVNTAEEMFHAVMQEMDTAHVIIQTAAVADYTPVDVSDQKIKKKGDRLSLELKKTTDIAVEVGKRKNGHFLVGFAAETDQLSENAQSKLHRKGLDLIVANDVSLQGAGFEGDTNIVTIYDADGEVLQLPKMSKREVAKQLVGLIGERFNG</sequence>
<dbReference type="NCBIfam" id="TIGR00521">
    <property type="entry name" value="coaBC_dfp"/>
    <property type="match status" value="1"/>
</dbReference>
<dbReference type="Pfam" id="PF04127">
    <property type="entry name" value="DFP"/>
    <property type="match status" value="1"/>
</dbReference>
<feature type="binding site" evidence="3">
    <location>
        <position position="336"/>
    </location>
    <ligand>
        <name>CTP</name>
        <dbReference type="ChEBI" id="CHEBI:37563"/>
    </ligand>
</feature>
<evidence type="ECO:0000313" key="7">
    <source>
        <dbReference type="EMBL" id="SMO47013.1"/>
    </source>
</evidence>
<feature type="binding site" evidence="3">
    <location>
        <position position="288"/>
    </location>
    <ligand>
        <name>CTP</name>
        <dbReference type="ChEBI" id="CHEBI:37563"/>
    </ligand>
</feature>
<keyword evidence="2 3" id="KW-0456">Lyase</keyword>
<dbReference type="AlphaFoldDB" id="A0A521BIU0"/>
<keyword evidence="3 4" id="KW-0436">Ligase</keyword>
<dbReference type="EMBL" id="FXTI01000002">
    <property type="protein sequence ID" value="SMO47013.1"/>
    <property type="molecule type" value="Genomic_DNA"/>
</dbReference>
<gene>
    <name evidence="3" type="primary">coaBC</name>
    <name evidence="7" type="ORF">SAMN06264849_102134</name>
</gene>
<comment type="caution">
    <text evidence="3">Lacks conserved residue(s) required for the propagation of feature annotation.</text>
</comment>
<proteinExistence type="inferred from homology"/>
<comment type="pathway">
    <text evidence="3 4">Cofactor biosynthesis; coenzyme A biosynthesis; CoA from (R)-pantothenate: step 3/5.</text>
</comment>
<dbReference type="SUPFAM" id="SSF52507">
    <property type="entry name" value="Homo-oligomeric flavin-containing Cys decarboxylases, HFCD"/>
    <property type="match status" value="1"/>
</dbReference>
<dbReference type="Pfam" id="PF02441">
    <property type="entry name" value="Flavoprotein"/>
    <property type="match status" value="1"/>
</dbReference>
<dbReference type="GO" id="GO:0071513">
    <property type="term" value="C:phosphopantothenoylcysteine decarboxylase complex"/>
    <property type="evidence" value="ECO:0007669"/>
    <property type="project" value="TreeGrafter"/>
</dbReference>
<dbReference type="InterPro" id="IPR005252">
    <property type="entry name" value="CoaBC"/>
</dbReference>
<comment type="function">
    <text evidence="3">Catalyzes two sequential steps in the biosynthesis of coenzyme A. In the first step cysteine is conjugated to 4'-phosphopantothenate to form 4-phosphopantothenoylcysteine. In the second step the latter compound is decarboxylated to form 4'-phosphopantotheine.</text>
</comment>
<evidence type="ECO:0000256" key="2">
    <source>
        <dbReference type="ARBA" id="ARBA00023239"/>
    </source>
</evidence>
<dbReference type="OrthoDB" id="9802554at2"/>
<reference evidence="7 8" key="1">
    <citation type="submission" date="2017-05" db="EMBL/GenBank/DDBJ databases">
        <authorList>
            <person name="Varghese N."/>
            <person name="Submissions S."/>
        </authorList>
    </citation>
    <scope>NUCLEOTIDE SEQUENCE [LARGE SCALE GENOMIC DNA]</scope>
    <source>
        <strain evidence="7 8">DSM 45474</strain>
    </source>
</reference>
<dbReference type="InterPro" id="IPR036551">
    <property type="entry name" value="Flavin_trans-like"/>
</dbReference>
<dbReference type="GO" id="GO:0046872">
    <property type="term" value="F:metal ion binding"/>
    <property type="evidence" value="ECO:0007669"/>
    <property type="project" value="UniProtKB-KW"/>
</dbReference>
<comment type="cofactor">
    <cofactor evidence="3">
        <name>FMN</name>
        <dbReference type="ChEBI" id="CHEBI:58210"/>
    </cofactor>
    <text evidence="3">Binds 1 FMN per subunit.</text>
</comment>
<feature type="domain" description="DNA/pantothenate metabolism flavoprotein C-terminal" evidence="6">
    <location>
        <begin position="186"/>
        <end position="392"/>
    </location>
</feature>
<dbReference type="HAMAP" id="MF_02225">
    <property type="entry name" value="CoaBC"/>
    <property type="match status" value="1"/>
</dbReference>
<dbReference type="InterPro" id="IPR003382">
    <property type="entry name" value="Flavoprotein"/>
</dbReference>
<comment type="cofactor">
    <cofactor evidence="3">
        <name>Mg(2+)</name>
        <dbReference type="ChEBI" id="CHEBI:18420"/>
    </cofactor>
</comment>
<comment type="pathway">
    <text evidence="3 4">Cofactor biosynthesis; coenzyme A biosynthesis; CoA from (R)-pantothenate: step 2/5.</text>
</comment>
<comment type="catalytic activity">
    <reaction evidence="3 4">
        <text>(R)-4'-phosphopantothenate + L-cysteine + CTP = N-[(R)-4-phosphopantothenoyl]-L-cysteine + CMP + diphosphate + H(+)</text>
        <dbReference type="Rhea" id="RHEA:19397"/>
        <dbReference type="ChEBI" id="CHEBI:10986"/>
        <dbReference type="ChEBI" id="CHEBI:15378"/>
        <dbReference type="ChEBI" id="CHEBI:33019"/>
        <dbReference type="ChEBI" id="CHEBI:35235"/>
        <dbReference type="ChEBI" id="CHEBI:37563"/>
        <dbReference type="ChEBI" id="CHEBI:59458"/>
        <dbReference type="ChEBI" id="CHEBI:60377"/>
        <dbReference type="EC" id="6.3.2.5"/>
    </reaction>
</comment>
<dbReference type="GO" id="GO:0015937">
    <property type="term" value="P:coenzyme A biosynthetic process"/>
    <property type="evidence" value="ECO:0007669"/>
    <property type="project" value="UniProtKB-UniRule"/>
</dbReference>
<dbReference type="SUPFAM" id="SSF102645">
    <property type="entry name" value="CoaB-like"/>
    <property type="match status" value="1"/>
</dbReference>
<evidence type="ECO:0000259" key="6">
    <source>
        <dbReference type="Pfam" id="PF04127"/>
    </source>
</evidence>
<dbReference type="GO" id="GO:0004633">
    <property type="term" value="F:phosphopantothenoylcysteine decarboxylase activity"/>
    <property type="evidence" value="ECO:0007669"/>
    <property type="project" value="UniProtKB-UniRule"/>
</dbReference>
<dbReference type="InterPro" id="IPR035929">
    <property type="entry name" value="CoaB-like_sf"/>
</dbReference>
<evidence type="ECO:0000256" key="1">
    <source>
        <dbReference type="ARBA" id="ARBA00022793"/>
    </source>
</evidence>
<keyword evidence="3 4" id="KW-0288">FMN</keyword>
<feature type="region of interest" description="Phosphopantothenate--cysteine ligase" evidence="3">
    <location>
        <begin position="190"/>
        <end position="398"/>
    </location>
</feature>
<feature type="binding site" evidence="3">
    <location>
        <position position="278"/>
    </location>
    <ligand>
        <name>CTP</name>
        <dbReference type="ChEBI" id="CHEBI:37563"/>
    </ligand>
</feature>
<keyword evidence="3" id="KW-0479">Metal-binding</keyword>
<dbReference type="PANTHER" id="PTHR14359:SF6">
    <property type="entry name" value="PHOSPHOPANTOTHENOYLCYSTEINE DECARBOXYLASE"/>
    <property type="match status" value="1"/>
</dbReference>
<evidence type="ECO:0000256" key="3">
    <source>
        <dbReference type="HAMAP-Rule" id="MF_02225"/>
    </source>
</evidence>
<comment type="similarity">
    <text evidence="3 4">In the C-terminal section; belongs to the PPC synthetase family.</text>
</comment>
<comment type="function">
    <text evidence="4">Catalyzes two steps in the biosynthesis of coenzyme A. In the first step cysteine is conjugated to 4'-phosphopantothenate to form 4-phosphopantothenoylcysteine, in the latter compound is decarboxylated to form 4'-phosphopantotheine.</text>
</comment>
<organism evidence="7 8">
    <name type="scientific">Melghirimyces algeriensis</name>
    <dbReference type="NCBI Taxonomy" id="910412"/>
    <lineage>
        <taxon>Bacteria</taxon>
        <taxon>Bacillati</taxon>
        <taxon>Bacillota</taxon>
        <taxon>Bacilli</taxon>
        <taxon>Bacillales</taxon>
        <taxon>Thermoactinomycetaceae</taxon>
        <taxon>Melghirimyces</taxon>
    </lineage>
</organism>
<keyword evidence="3" id="KW-0511">Multifunctional enzyme</keyword>
<dbReference type="EC" id="6.3.2.5" evidence="3"/>
<dbReference type="EC" id="4.1.1.36" evidence="3"/>
<evidence type="ECO:0000256" key="4">
    <source>
        <dbReference type="RuleBase" id="RU364078"/>
    </source>
</evidence>
<feature type="binding site" evidence="3">
    <location>
        <position position="322"/>
    </location>
    <ligand>
        <name>CTP</name>
        <dbReference type="ChEBI" id="CHEBI:37563"/>
    </ligand>
</feature>
<dbReference type="Gene3D" id="3.40.50.1950">
    <property type="entry name" value="Flavin prenyltransferase-like"/>
    <property type="match status" value="1"/>
</dbReference>
<name>A0A521BIU0_9BACL</name>
<dbReference type="GO" id="GO:0004632">
    <property type="term" value="F:phosphopantothenate--cysteine ligase activity"/>
    <property type="evidence" value="ECO:0007669"/>
    <property type="project" value="UniProtKB-UniRule"/>
</dbReference>
<keyword evidence="3" id="KW-0460">Magnesium</keyword>
<feature type="active site" description="Proton donor" evidence="3">
    <location>
        <position position="156"/>
    </location>
</feature>
<dbReference type="GO" id="GO:0015941">
    <property type="term" value="P:pantothenate catabolic process"/>
    <property type="evidence" value="ECO:0007669"/>
    <property type="project" value="InterPro"/>
</dbReference>
<dbReference type="Gene3D" id="3.40.50.10300">
    <property type="entry name" value="CoaB-like"/>
    <property type="match status" value="1"/>
</dbReference>
<keyword evidence="1 3" id="KW-0210">Decarboxylase</keyword>
<dbReference type="PANTHER" id="PTHR14359">
    <property type="entry name" value="HOMO-OLIGOMERIC FLAVIN CONTAINING CYS DECARBOXYLASE FAMILY"/>
    <property type="match status" value="1"/>
</dbReference>
<accession>A0A521BIU0</accession>
<evidence type="ECO:0000259" key="5">
    <source>
        <dbReference type="Pfam" id="PF02441"/>
    </source>
</evidence>
<evidence type="ECO:0000313" key="8">
    <source>
        <dbReference type="Proteomes" id="UP000315636"/>
    </source>
</evidence>